<keyword evidence="2" id="KW-1185">Reference proteome</keyword>
<protein>
    <submittedName>
        <fullName evidence="3">DNA polymerase delta subunit 3</fullName>
    </submittedName>
</protein>
<name>A0A1I7Z231_9BILA</name>
<evidence type="ECO:0000256" key="1">
    <source>
        <dbReference type="SAM" id="MobiDB-lite"/>
    </source>
</evidence>
<evidence type="ECO:0000313" key="3">
    <source>
        <dbReference type="WBParaSite" id="L893_g22141.t1"/>
    </source>
</evidence>
<reference evidence="3" key="1">
    <citation type="submission" date="2016-11" db="UniProtKB">
        <authorList>
            <consortium name="WormBaseParasite"/>
        </authorList>
    </citation>
    <scope>IDENTIFICATION</scope>
</reference>
<proteinExistence type="predicted"/>
<dbReference type="AlphaFoldDB" id="A0A1I7Z231"/>
<feature type="compositionally biased region" description="Basic residues" evidence="1">
    <location>
        <begin position="13"/>
        <end position="23"/>
    </location>
</feature>
<feature type="compositionally biased region" description="Polar residues" evidence="1">
    <location>
        <begin position="279"/>
        <end position="292"/>
    </location>
</feature>
<feature type="region of interest" description="Disordered" evidence="1">
    <location>
        <begin position="1"/>
        <end position="53"/>
    </location>
</feature>
<feature type="compositionally biased region" description="Basic and acidic residues" evidence="1">
    <location>
        <begin position="193"/>
        <end position="203"/>
    </location>
</feature>
<sequence>MSSKNSFIQAQFKARRGPSKKSAGKKDPVKAEATFTVESLPPPSTSGSAEEPKKVAPLVIKKVAPIKIKKVVPEAVRKTPLKTLQPNVRSPPSPAPASAAPPMTAEGIVQTIQRSTNAKANSALLMDLLSLDLSAQQVEDLNLVQLIGSWKSRQRVFHPVAVAVLSRINTLESRIPKRKVEVPAMKVEERKVEKRPYVRRGENSDQGQKKTAVRPRAAPIPKKVVPSPSAHIAPPSLKPTAKESKEMWAQAHKEGLNLSEDSSSDSEDDEPPRKAKASAPSNRQMTFQDLQLSESSSDSSSDSEESDSESD</sequence>
<organism evidence="2 3">
    <name type="scientific">Steinernema glaseri</name>
    <dbReference type="NCBI Taxonomy" id="37863"/>
    <lineage>
        <taxon>Eukaryota</taxon>
        <taxon>Metazoa</taxon>
        <taxon>Ecdysozoa</taxon>
        <taxon>Nematoda</taxon>
        <taxon>Chromadorea</taxon>
        <taxon>Rhabditida</taxon>
        <taxon>Tylenchina</taxon>
        <taxon>Panagrolaimomorpha</taxon>
        <taxon>Strongyloidoidea</taxon>
        <taxon>Steinernematidae</taxon>
        <taxon>Steinernema</taxon>
    </lineage>
</organism>
<feature type="compositionally biased region" description="Acidic residues" evidence="1">
    <location>
        <begin position="301"/>
        <end position="311"/>
    </location>
</feature>
<evidence type="ECO:0000313" key="2">
    <source>
        <dbReference type="Proteomes" id="UP000095287"/>
    </source>
</evidence>
<dbReference type="Proteomes" id="UP000095287">
    <property type="component" value="Unplaced"/>
</dbReference>
<accession>A0A1I7Z231</accession>
<feature type="compositionally biased region" description="Basic and acidic residues" evidence="1">
    <location>
        <begin position="240"/>
        <end position="255"/>
    </location>
</feature>
<feature type="region of interest" description="Disordered" evidence="1">
    <location>
        <begin position="193"/>
        <end position="311"/>
    </location>
</feature>
<dbReference type="WBParaSite" id="L893_g22141.t1">
    <property type="protein sequence ID" value="L893_g22141.t1"/>
    <property type="gene ID" value="L893_g22141"/>
</dbReference>